<dbReference type="Proteomes" id="UP000673375">
    <property type="component" value="Unassembled WGS sequence"/>
</dbReference>
<sequence>MEKVSLYEYSKHNFEEIQKEMTIYYVTLNDIQQLNDEDKEVAEKHLEKIENFECFDLTLLISLNNGRIDLWVSSMINIFKCVQKNKMSTIFIINKTFSKDVLDSMYAFVDEILPLEFQLGIETNLYTNIVDIENFRLVEFQNYIDSHIFGNTKLKSRLFEEIHKFRVFNRIDEQPIFSAFLCGNSGIGKTELAMQIHKYLSPDESFIKINLGNYSGQNSLSSLIGSPRGYYGSDSGELSDKIHGSNSSVILIDEFEKADHSIFNFFLELLSDGKFTDSLGREYDLNKYIIIFTSNLAIDEINSTIPPELRSRFNLFYKLVPLTDQDKSDYVSYKCEYYSKKISDEYEIEISQNQLNNIANIDVSKYNNLRYINKQIQLNLLNELKDEII</sequence>
<dbReference type="PRINTS" id="PR00300">
    <property type="entry name" value="CLPPROTEASEA"/>
</dbReference>
<keyword evidence="6" id="KW-1185">Reference proteome</keyword>
<comment type="function">
    <text evidence="3">Part of a stress-induced multi-chaperone system, it is involved in the recovery of the cell from heat-induced damage, in cooperation with DnaK, DnaJ and GrpE. Acts before DnaK, in the processing of protein aggregates. Protein binding stimulates the ATPase activity; ATP hydrolysis unfolds the denatured protein aggregates, which probably helps expose new hydrophobic binding sites on the surface of ClpB-bound aggregates, contributing to the solubilization and refolding of denatured protein aggregates by DnaK.</text>
</comment>
<evidence type="ECO:0000256" key="1">
    <source>
        <dbReference type="ARBA" id="ARBA00022741"/>
    </source>
</evidence>
<protein>
    <submittedName>
        <fullName evidence="5">ATP-dependent Clp protease ATP-binding subunit</fullName>
    </submittedName>
</protein>
<dbReference type="SUPFAM" id="SSF52540">
    <property type="entry name" value="P-loop containing nucleoside triphosphate hydrolases"/>
    <property type="match status" value="1"/>
</dbReference>
<dbReference type="GO" id="GO:0008233">
    <property type="term" value="F:peptidase activity"/>
    <property type="evidence" value="ECO:0007669"/>
    <property type="project" value="UniProtKB-KW"/>
</dbReference>
<comment type="caution">
    <text evidence="5">The sequence shown here is derived from an EMBL/GenBank/DDBJ whole genome shotgun (WGS) entry which is preliminary data.</text>
</comment>
<evidence type="ECO:0000313" key="6">
    <source>
        <dbReference type="Proteomes" id="UP000673375"/>
    </source>
</evidence>
<organism evidence="5 6">
    <name type="scientific">Enterococcus larvae</name>
    <dbReference type="NCBI Taxonomy" id="2794352"/>
    <lineage>
        <taxon>Bacteria</taxon>
        <taxon>Bacillati</taxon>
        <taxon>Bacillota</taxon>
        <taxon>Bacilli</taxon>
        <taxon>Lactobacillales</taxon>
        <taxon>Enterococcaceae</taxon>
        <taxon>Enterococcus</taxon>
    </lineage>
</organism>
<dbReference type="PANTHER" id="PTHR11638">
    <property type="entry name" value="ATP-DEPENDENT CLP PROTEASE"/>
    <property type="match status" value="1"/>
</dbReference>
<keyword evidence="5" id="KW-0645">Protease</keyword>
<gene>
    <name evidence="5" type="ORF">I6N96_12800</name>
</gene>
<keyword evidence="2 5" id="KW-0067">ATP-binding</keyword>
<keyword evidence="1" id="KW-0547">Nucleotide-binding</keyword>
<dbReference type="Pfam" id="PF07724">
    <property type="entry name" value="AAA_2"/>
    <property type="match status" value="1"/>
</dbReference>
<dbReference type="RefSeq" id="WP_209557933.1">
    <property type="nucleotide sequence ID" value="NZ_JAEDXU010000006.1"/>
</dbReference>
<dbReference type="SMART" id="SM00382">
    <property type="entry name" value="AAA"/>
    <property type="match status" value="1"/>
</dbReference>
<accession>A0ABS4CLV2</accession>
<feature type="domain" description="AAA+ ATPase" evidence="4">
    <location>
        <begin position="175"/>
        <end position="321"/>
    </location>
</feature>
<evidence type="ECO:0000256" key="2">
    <source>
        <dbReference type="ARBA" id="ARBA00022840"/>
    </source>
</evidence>
<dbReference type="PANTHER" id="PTHR11638:SF18">
    <property type="entry name" value="HEAT SHOCK PROTEIN 104"/>
    <property type="match status" value="1"/>
</dbReference>
<dbReference type="InterPro" id="IPR001270">
    <property type="entry name" value="ClpA/B"/>
</dbReference>
<evidence type="ECO:0000259" key="4">
    <source>
        <dbReference type="SMART" id="SM00382"/>
    </source>
</evidence>
<dbReference type="GO" id="GO:0005524">
    <property type="term" value="F:ATP binding"/>
    <property type="evidence" value="ECO:0007669"/>
    <property type="project" value="UniProtKB-KW"/>
</dbReference>
<evidence type="ECO:0000313" key="5">
    <source>
        <dbReference type="EMBL" id="MBP1047153.1"/>
    </source>
</evidence>
<dbReference type="InterPro" id="IPR050130">
    <property type="entry name" value="ClpA_ClpB"/>
</dbReference>
<evidence type="ECO:0000256" key="3">
    <source>
        <dbReference type="ARBA" id="ARBA00025613"/>
    </source>
</evidence>
<dbReference type="InterPro" id="IPR027417">
    <property type="entry name" value="P-loop_NTPase"/>
</dbReference>
<proteinExistence type="predicted"/>
<keyword evidence="5" id="KW-0378">Hydrolase</keyword>
<dbReference type="EMBL" id="JAEDXU010000006">
    <property type="protein sequence ID" value="MBP1047153.1"/>
    <property type="molecule type" value="Genomic_DNA"/>
</dbReference>
<reference evidence="5 6" key="1">
    <citation type="submission" date="2020-12" db="EMBL/GenBank/DDBJ databases">
        <title>Vagococcus allomyrinae sp. nov. and Enterococcus lavae sp. nov., isolated from the larvae of Allomyrina dichotoma.</title>
        <authorList>
            <person name="Lee S.D."/>
        </authorList>
    </citation>
    <scope>NUCLEOTIDE SEQUENCE [LARGE SCALE GENOMIC DNA]</scope>
    <source>
        <strain evidence="5 6">BWM-S5</strain>
    </source>
</reference>
<dbReference type="InterPro" id="IPR003959">
    <property type="entry name" value="ATPase_AAA_core"/>
</dbReference>
<dbReference type="Gene3D" id="3.40.50.300">
    <property type="entry name" value="P-loop containing nucleotide triphosphate hydrolases"/>
    <property type="match status" value="1"/>
</dbReference>
<dbReference type="GO" id="GO:0006508">
    <property type="term" value="P:proteolysis"/>
    <property type="evidence" value="ECO:0007669"/>
    <property type="project" value="UniProtKB-KW"/>
</dbReference>
<dbReference type="InterPro" id="IPR003593">
    <property type="entry name" value="AAA+_ATPase"/>
</dbReference>
<name>A0ABS4CLV2_9ENTE</name>